<dbReference type="InterPro" id="IPR003673">
    <property type="entry name" value="CoA-Trfase_fam_III"/>
</dbReference>
<dbReference type="AlphaFoldDB" id="A0A4R1HI92"/>
<dbReference type="Pfam" id="PF02515">
    <property type="entry name" value="CoA_transf_3"/>
    <property type="match status" value="2"/>
</dbReference>
<comment type="caution">
    <text evidence="1">The sequence shown here is derived from an EMBL/GenBank/DDBJ whole genome shotgun (WGS) entry which is preliminary data.</text>
</comment>
<dbReference type="InterPro" id="IPR023606">
    <property type="entry name" value="CoA-Trfase_III_dom_1_sf"/>
</dbReference>
<reference evidence="1 2" key="1">
    <citation type="submission" date="2019-03" db="EMBL/GenBank/DDBJ databases">
        <title>Sequencing the genomes of 1000 actinobacteria strains.</title>
        <authorList>
            <person name="Klenk H.-P."/>
        </authorList>
    </citation>
    <scope>NUCLEOTIDE SEQUENCE [LARGE SCALE GENOMIC DNA]</scope>
    <source>
        <strain evidence="1 2">DSM 44969</strain>
    </source>
</reference>
<dbReference type="Gene3D" id="3.40.50.10540">
    <property type="entry name" value="Crotonobetainyl-coa:carnitine coa-transferase, domain 1"/>
    <property type="match status" value="3"/>
</dbReference>
<evidence type="ECO:0000313" key="2">
    <source>
        <dbReference type="Proteomes" id="UP000295560"/>
    </source>
</evidence>
<dbReference type="GO" id="GO:0016740">
    <property type="term" value="F:transferase activity"/>
    <property type="evidence" value="ECO:0007669"/>
    <property type="project" value="UniProtKB-KW"/>
</dbReference>
<dbReference type="PANTHER" id="PTHR48228">
    <property type="entry name" value="SUCCINYL-COA--D-CITRAMALATE COA-TRANSFERASE"/>
    <property type="match status" value="1"/>
</dbReference>
<dbReference type="OrthoDB" id="9797653at2"/>
<dbReference type="EMBL" id="SMFZ01000002">
    <property type="protein sequence ID" value="TCK21994.1"/>
    <property type="molecule type" value="Genomic_DNA"/>
</dbReference>
<name>A0A4R1HI92_PSEEN</name>
<gene>
    <name evidence="1" type="ORF">EV378_5991</name>
</gene>
<accession>A0A4R1HI92</accession>
<dbReference type="Proteomes" id="UP000295560">
    <property type="component" value="Unassembled WGS sequence"/>
</dbReference>
<evidence type="ECO:0000313" key="1">
    <source>
        <dbReference type="EMBL" id="TCK21994.1"/>
    </source>
</evidence>
<keyword evidence="1" id="KW-0808">Transferase</keyword>
<keyword evidence="2" id="KW-1185">Reference proteome</keyword>
<dbReference type="PANTHER" id="PTHR48228:SF5">
    <property type="entry name" value="ALPHA-METHYLACYL-COA RACEMASE"/>
    <property type="match status" value="1"/>
</dbReference>
<dbReference type="SUPFAM" id="SSF89796">
    <property type="entry name" value="CoA-transferase family III (CaiB/BaiF)"/>
    <property type="match status" value="2"/>
</dbReference>
<organism evidence="1 2">
    <name type="scientific">Pseudonocardia endophytica</name>
    <dbReference type="NCBI Taxonomy" id="401976"/>
    <lineage>
        <taxon>Bacteria</taxon>
        <taxon>Bacillati</taxon>
        <taxon>Actinomycetota</taxon>
        <taxon>Actinomycetes</taxon>
        <taxon>Pseudonocardiales</taxon>
        <taxon>Pseudonocardiaceae</taxon>
        <taxon>Pseudonocardia</taxon>
    </lineage>
</organism>
<dbReference type="InterPro" id="IPR050509">
    <property type="entry name" value="CoA-transferase_III"/>
</dbReference>
<sequence>MGPEHDGPARRTVLVTAPVDGVRVVDLTTGLAGPFATRLLVDAGADVVKVEPPAGDPARTRCAAGFATWNRGKRSIALAPGSSDVHRLLERADVLVHDLPAARARSLGLDADTLATTAPGVVVATVPSYPAGHPLADVAASDAMVQAAQGFMDEQQGLRDGPVHVRLPFPSWCAAYLLAAGVVARLVQRARHGVVLPVSTSVFQGGLAPAALYWQRWERLPTGLTGHTLPKIWPDAALSIFGCADGRFVQLAGAVGGWIESPPVLESLALSDLVELSEVGVTPENWSTWDTVFRSRTSDEWLAVLSDADVPCIVVRELGECFTDEQTLANDYVVEVDDPAVGPALQAGPPVATTPPGPPAVAAPVLGSTTVDAVCDGWPARATGAVTTDGDALPLAGMRVLDFGSVVAGPFGAQCLGDLGADVVKVEPIGGDRGRGLTQFAGCHRGKRSLSMDLKAPQAREALQRLVRSADAVLHNMRLSAAARLGLDGPGLRAVNPDIVFSHVSAYGPRGPMAGFPGYDPTAQAMTGWEHANAGEGRTPVWLRNSVFDVQAGLAGCLGALLGLYLRETTGEAGEAGTSLLAVGISAASEVTVTLPDHAITPHAVLSADQTGVDDAHRLYRLTDGWVLVDAADDAEAAAFRARFGDRPAEALRDRTLLTTLDDLSTAGVTATAVALDQLDAFMDSPMHRELGLSRRLRTRGYGAIDLVGGFWNLGRVPDETVPDLGEHSHEVLTGLGYGAAAVDALVDGGVVRVSVPEMSA</sequence>
<protein>
    <submittedName>
        <fullName evidence="1">Crotonobetainyl-CoA:carnitine CoA-transferase CaiB-like acyl-CoA transferase</fullName>
    </submittedName>
</protein>
<proteinExistence type="predicted"/>